<dbReference type="EMBL" id="JAMQOT010000002">
    <property type="protein sequence ID" value="MDF9745081.1"/>
    <property type="molecule type" value="Genomic_DNA"/>
</dbReference>
<proteinExistence type="predicted"/>
<dbReference type="SUPFAM" id="SSF53649">
    <property type="entry name" value="Alkaline phosphatase-like"/>
    <property type="match status" value="1"/>
</dbReference>
<dbReference type="PANTHER" id="PTHR10151">
    <property type="entry name" value="ECTONUCLEOTIDE PYROPHOSPHATASE/PHOSPHODIESTERASE"/>
    <property type="match status" value="1"/>
</dbReference>
<dbReference type="Proteomes" id="UP001154061">
    <property type="component" value="Unassembled WGS sequence"/>
</dbReference>
<organism evidence="1 2">
    <name type="scientific">Natrinema salsiterrestre</name>
    <dbReference type="NCBI Taxonomy" id="2950540"/>
    <lineage>
        <taxon>Archaea</taxon>
        <taxon>Methanobacteriati</taxon>
        <taxon>Methanobacteriota</taxon>
        <taxon>Stenosarchaea group</taxon>
        <taxon>Halobacteria</taxon>
        <taxon>Halobacteriales</taxon>
        <taxon>Natrialbaceae</taxon>
        <taxon>Natrinema</taxon>
    </lineage>
</organism>
<protein>
    <submittedName>
        <fullName evidence="1">Alkaline phosphatase family protein</fullName>
    </submittedName>
</protein>
<dbReference type="Gene3D" id="3.40.720.10">
    <property type="entry name" value="Alkaline Phosphatase, subunit A"/>
    <property type="match status" value="1"/>
</dbReference>
<dbReference type="Pfam" id="PF01663">
    <property type="entry name" value="Phosphodiest"/>
    <property type="match status" value="1"/>
</dbReference>
<keyword evidence="2" id="KW-1185">Reference proteome</keyword>
<reference evidence="1" key="1">
    <citation type="submission" date="2022-06" db="EMBL/GenBank/DDBJ databases">
        <title>Natrinema sp. a new haloarchaeum isolate from saline soil.</title>
        <authorList>
            <person name="Strakova D."/>
            <person name="Galisteo C."/>
            <person name="Sanchez-Porro C."/>
            <person name="Ventosa A."/>
        </authorList>
    </citation>
    <scope>NUCLEOTIDE SEQUENCE</scope>
    <source>
        <strain evidence="1">S1CR25-10</strain>
    </source>
</reference>
<comment type="caution">
    <text evidence="1">The sequence shown here is derived from an EMBL/GenBank/DDBJ whole genome shotgun (WGS) entry which is preliminary data.</text>
</comment>
<dbReference type="RefSeq" id="WP_277520561.1">
    <property type="nucleotide sequence ID" value="NZ_JAMQOT010000002.1"/>
</dbReference>
<sequence>MRSDLESRLRSRLSEDGYVFPDYGGYCFASVPDTAVSVLDVDGPSPPAVGRPLPDDVLDGIEDEYDRVIVVLIDGFGLAGWQRHDHPLLDRLEVDGRVSPLTATYPSETAAALTTFHTGRLPASHGVLGWDVYDPVDDASYEAFTGEIKAGDESVDRDLQDVFEGDPIYPALTAAGIDCRHVVPFPETYDGAAVHSYGGDETESPGYELEGFRGALREAVAAADDPSYLYAYLPHVDAAAHAAGTDSDRYHATVDETLETVQRALSGLPTDDGGTAGPGETLVLVTADHGHVDTDRTVDLESSAPVMENLQRHANGDPVRYAGSPRNVHLHLQDGADVRDAVRAELIDDLEARVFTAREARERDLFGDREESDTFRRRLGDLVVCHRDQGVWYGSDSAKLELIGMHGGLHPEEMLVPFAAIDLADIPE</sequence>
<evidence type="ECO:0000313" key="1">
    <source>
        <dbReference type="EMBL" id="MDF9745081.1"/>
    </source>
</evidence>
<name>A0A9Q4Q150_9EURY</name>
<dbReference type="InterPro" id="IPR002591">
    <property type="entry name" value="Phosphodiest/P_Trfase"/>
</dbReference>
<dbReference type="AlphaFoldDB" id="A0A9Q4Q150"/>
<dbReference type="GO" id="GO:0016787">
    <property type="term" value="F:hydrolase activity"/>
    <property type="evidence" value="ECO:0007669"/>
    <property type="project" value="UniProtKB-ARBA"/>
</dbReference>
<dbReference type="InterPro" id="IPR017850">
    <property type="entry name" value="Alkaline_phosphatase_core_sf"/>
</dbReference>
<evidence type="ECO:0000313" key="2">
    <source>
        <dbReference type="Proteomes" id="UP001154061"/>
    </source>
</evidence>
<accession>A0A9Q4Q150</accession>
<dbReference type="PANTHER" id="PTHR10151:SF120">
    <property type="entry name" value="BIS(5'-ADENOSYL)-TRIPHOSPHATASE"/>
    <property type="match status" value="1"/>
</dbReference>
<gene>
    <name evidence="1" type="ORF">NDI89_05725</name>
</gene>